<dbReference type="InterPro" id="IPR010982">
    <property type="entry name" value="Lambda_DNA-bd_dom_sf"/>
</dbReference>
<evidence type="ECO:0000256" key="2">
    <source>
        <dbReference type="ARBA" id="ARBA00023015"/>
    </source>
</evidence>
<dbReference type="Gene3D" id="1.10.260.40">
    <property type="entry name" value="lambda repressor-like DNA-binding domains"/>
    <property type="match status" value="1"/>
</dbReference>
<dbReference type="AlphaFoldDB" id="A0A0B5AJE3"/>
<dbReference type="Gene3D" id="3.40.50.2300">
    <property type="match status" value="4"/>
</dbReference>
<keyword evidence="3" id="KW-0238">DNA-binding</keyword>
<dbReference type="PRINTS" id="PR00036">
    <property type="entry name" value="HTHLACI"/>
</dbReference>
<dbReference type="PROSITE" id="PS50943">
    <property type="entry name" value="HTH_CROC1"/>
    <property type="match status" value="1"/>
</dbReference>
<evidence type="ECO:0000313" key="8">
    <source>
        <dbReference type="Proteomes" id="UP000031449"/>
    </source>
</evidence>
<dbReference type="GO" id="GO:0003700">
    <property type="term" value="F:DNA-binding transcription factor activity"/>
    <property type="evidence" value="ECO:0007669"/>
    <property type="project" value="TreeGrafter"/>
</dbReference>
<dbReference type="InterPro" id="IPR000843">
    <property type="entry name" value="HTH_LacI"/>
</dbReference>
<evidence type="ECO:0000256" key="4">
    <source>
        <dbReference type="ARBA" id="ARBA00023163"/>
    </source>
</evidence>
<dbReference type="Pfam" id="PF00356">
    <property type="entry name" value="LacI"/>
    <property type="match status" value="1"/>
</dbReference>
<dbReference type="PROSITE" id="PS00356">
    <property type="entry name" value="HTH_LACI_1"/>
    <property type="match status" value="1"/>
</dbReference>
<evidence type="ECO:0000313" key="7">
    <source>
        <dbReference type="EMBL" id="AJD90186.1"/>
    </source>
</evidence>
<gene>
    <name evidence="7" type="ORF">JMA_08690</name>
</gene>
<evidence type="ECO:0000256" key="3">
    <source>
        <dbReference type="ARBA" id="ARBA00023125"/>
    </source>
</evidence>
<dbReference type="InterPro" id="IPR046335">
    <property type="entry name" value="LacI/GalR-like_sensor"/>
</dbReference>
<dbReference type="InterPro" id="IPR028082">
    <property type="entry name" value="Peripla_BP_I"/>
</dbReference>
<organism evidence="7 8">
    <name type="scientific">Jeotgalibacillus malaysiensis</name>
    <dbReference type="NCBI Taxonomy" id="1508404"/>
    <lineage>
        <taxon>Bacteria</taxon>
        <taxon>Bacillati</taxon>
        <taxon>Bacillota</taxon>
        <taxon>Bacilli</taxon>
        <taxon>Bacillales</taxon>
        <taxon>Caryophanaceae</taxon>
        <taxon>Jeotgalibacillus</taxon>
    </lineage>
</organism>
<dbReference type="PANTHER" id="PTHR30146">
    <property type="entry name" value="LACI-RELATED TRANSCRIPTIONAL REPRESSOR"/>
    <property type="match status" value="1"/>
</dbReference>
<dbReference type="InterPro" id="IPR001387">
    <property type="entry name" value="Cro/C1-type_HTH"/>
</dbReference>
<dbReference type="Pfam" id="PF13377">
    <property type="entry name" value="Peripla_BP_3"/>
    <property type="match status" value="1"/>
</dbReference>
<dbReference type="Proteomes" id="UP000031449">
    <property type="component" value="Chromosome"/>
</dbReference>
<protein>
    <submittedName>
        <fullName evidence="7">LacI family transcriptional regulator</fullName>
    </submittedName>
</protein>
<dbReference type="EMBL" id="CP009416">
    <property type="protein sequence ID" value="AJD90186.1"/>
    <property type="molecule type" value="Genomic_DNA"/>
</dbReference>
<accession>A0A0B5AJE3</accession>
<keyword evidence="2" id="KW-0805">Transcription regulation</keyword>
<dbReference type="HOGENOM" id="CLU_393665_0_0_9"/>
<dbReference type="GO" id="GO:0000976">
    <property type="term" value="F:transcription cis-regulatory region binding"/>
    <property type="evidence" value="ECO:0007669"/>
    <property type="project" value="TreeGrafter"/>
</dbReference>
<sequence>MATIQDIAKMAGVSVATVSHVVNQTRYVSPRTVKKVEDVINSMDELPKFIVKKQKAARSNGSKNVFIYVTNASNFFQSQLVKILASEVSKIEGAKVVTIYTDDVHEALKNNQMVNTDHCIGQILLVNDDIKKSLKPHPSMNGIPIILVSENHLNITGSDTNSISQIVSDTYNGCYHAVNHFVNNGHEKIALLNNGDQTLAKNNSILRAYKEALETKGIEMNESYISRGLMNEDSIREYLHALFFGFDPPSAMFITSESALISTLKFMSSNNLNCPDDLSIVCLNEASWFELFSPPITSVKQNVEVIAKKVLEVICMEEDKGSSPPLKENLMAVIPTNLSIRSSTAGIARGPFGEKASGVDVLELSVKEKNEIKERNLTAVISFHYMGAAWMELHEQGIKNVFLELGISLLAITNAHFDADMQSKQLLGLLALEPDIIIAMPVENKKTSAAFKKIAKSNSKLVLITNVPDGLTPEDYVSCVSVNEWSHGRVAGSGLGNNMRKYNKKNIGMLVFDADFYATNQRDSAVKQLLLEEFPDLTIKAEIGFKDENDIYQKTIELLEKHTDIEGLYISWDGPAMKATEALMSIGRSDMIIGTADLDYPLALKMARGEYIKSVSSQRPYEQGQAIALVAANALLNKTVPKFIGVEPLAVSNENLIKNWKTIFKENAPEEMVDLIKNNRYL</sequence>
<reference evidence="7 8" key="1">
    <citation type="submission" date="2014-08" db="EMBL/GenBank/DDBJ databases">
        <title>Complete genome of a marine bacteria Jeotgalibacillus malaysiensis.</title>
        <authorList>
            <person name="Yaakop A.S."/>
            <person name="Chan K.-G."/>
            <person name="Goh K.M."/>
        </authorList>
    </citation>
    <scope>NUCLEOTIDE SEQUENCE [LARGE SCALE GENOMIC DNA]</scope>
    <source>
        <strain evidence="7 8">D5</strain>
    </source>
</reference>
<proteinExistence type="predicted"/>
<dbReference type="InterPro" id="IPR025997">
    <property type="entry name" value="SBP_2_dom"/>
</dbReference>
<keyword evidence="1" id="KW-0678">Repressor</keyword>
<evidence type="ECO:0000259" key="5">
    <source>
        <dbReference type="PROSITE" id="PS50932"/>
    </source>
</evidence>
<feature type="domain" description="HTH cro/C1-type" evidence="6">
    <location>
        <begin position="3"/>
        <end position="46"/>
    </location>
</feature>
<dbReference type="SUPFAM" id="SSF47413">
    <property type="entry name" value="lambda repressor-like DNA-binding domains"/>
    <property type="match status" value="1"/>
</dbReference>
<dbReference type="Pfam" id="PF13407">
    <property type="entry name" value="Peripla_BP_4"/>
    <property type="match status" value="1"/>
</dbReference>
<dbReference type="SUPFAM" id="SSF53822">
    <property type="entry name" value="Periplasmic binding protein-like I"/>
    <property type="match status" value="2"/>
</dbReference>
<dbReference type="KEGG" id="jeo:JMA_08690"/>
<dbReference type="PANTHER" id="PTHR30146:SF148">
    <property type="entry name" value="HTH-TYPE TRANSCRIPTIONAL REPRESSOR PURR-RELATED"/>
    <property type="match status" value="1"/>
</dbReference>
<dbReference type="SMART" id="SM00354">
    <property type="entry name" value="HTH_LACI"/>
    <property type="match status" value="1"/>
</dbReference>
<keyword evidence="4" id="KW-0804">Transcription</keyword>
<dbReference type="CDD" id="cd01392">
    <property type="entry name" value="HTH_LacI"/>
    <property type="match status" value="1"/>
</dbReference>
<evidence type="ECO:0000259" key="6">
    <source>
        <dbReference type="PROSITE" id="PS50943"/>
    </source>
</evidence>
<evidence type="ECO:0000256" key="1">
    <source>
        <dbReference type="ARBA" id="ARBA00022491"/>
    </source>
</evidence>
<dbReference type="STRING" id="1508404.JMA_08690"/>
<dbReference type="CDD" id="cd06316">
    <property type="entry name" value="PBP1_ABC_sugar_binding-like"/>
    <property type="match status" value="1"/>
</dbReference>
<dbReference type="PROSITE" id="PS50932">
    <property type="entry name" value="HTH_LACI_2"/>
    <property type="match status" value="1"/>
</dbReference>
<name>A0A0B5AJE3_9BACL</name>
<keyword evidence="8" id="KW-1185">Reference proteome</keyword>
<dbReference type="BioCyc" id="JESP1508404:G14D9-10101-MONOMER"/>
<feature type="domain" description="HTH lacI-type" evidence="5">
    <location>
        <begin position="2"/>
        <end position="44"/>
    </location>
</feature>